<feature type="transmembrane region" description="Helical" evidence="12">
    <location>
        <begin position="326"/>
        <end position="347"/>
    </location>
</feature>
<dbReference type="PIRSF" id="PIRSF015921">
    <property type="entry name" value="FA_sphinglp_des"/>
    <property type="match status" value="1"/>
</dbReference>
<keyword evidence="5 12" id="KW-0812">Transmembrane</keyword>
<dbReference type="PANTHER" id="PTHR19353">
    <property type="entry name" value="FATTY ACID DESATURASE 2"/>
    <property type="match status" value="1"/>
</dbReference>
<dbReference type="GO" id="GO:0020037">
    <property type="term" value="F:heme binding"/>
    <property type="evidence" value="ECO:0007669"/>
    <property type="project" value="InterPro"/>
</dbReference>
<dbReference type="EMBL" id="CAICTM010001000">
    <property type="protein sequence ID" value="CAB9519250.1"/>
    <property type="molecule type" value="Genomic_DNA"/>
</dbReference>
<dbReference type="OrthoDB" id="260519at2759"/>
<dbReference type="InterPro" id="IPR018506">
    <property type="entry name" value="Cyt_B5_heme-BS"/>
</dbReference>
<feature type="transmembrane region" description="Helical" evidence="12">
    <location>
        <begin position="184"/>
        <end position="203"/>
    </location>
</feature>
<organism evidence="14 15">
    <name type="scientific">Seminavis robusta</name>
    <dbReference type="NCBI Taxonomy" id="568900"/>
    <lineage>
        <taxon>Eukaryota</taxon>
        <taxon>Sar</taxon>
        <taxon>Stramenopiles</taxon>
        <taxon>Ochrophyta</taxon>
        <taxon>Bacillariophyta</taxon>
        <taxon>Bacillariophyceae</taxon>
        <taxon>Bacillariophycidae</taxon>
        <taxon>Naviculales</taxon>
        <taxon>Naviculaceae</taxon>
        <taxon>Seminavis</taxon>
    </lineage>
</organism>
<keyword evidence="15" id="KW-1185">Reference proteome</keyword>
<feature type="domain" description="Cytochrome b5 heme-binding" evidence="13">
    <location>
        <begin position="79"/>
        <end position="155"/>
    </location>
</feature>
<dbReference type="PROSITE" id="PS50255">
    <property type="entry name" value="CYTOCHROME_B5_2"/>
    <property type="match status" value="1"/>
</dbReference>
<evidence type="ECO:0000256" key="1">
    <source>
        <dbReference type="ARBA" id="ARBA00004141"/>
    </source>
</evidence>
<evidence type="ECO:0000256" key="3">
    <source>
        <dbReference type="ARBA" id="ARBA00009295"/>
    </source>
</evidence>
<evidence type="ECO:0000313" key="15">
    <source>
        <dbReference type="Proteomes" id="UP001153069"/>
    </source>
</evidence>
<dbReference type="Pfam" id="PF00173">
    <property type="entry name" value="Cyt-b5"/>
    <property type="match status" value="1"/>
</dbReference>
<dbReference type="InterPro" id="IPR001199">
    <property type="entry name" value="Cyt_B5-like_heme/steroid-bd"/>
</dbReference>
<dbReference type="Pfam" id="PF00487">
    <property type="entry name" value="FA_desaturase"/>
    <property type="match status" value="1"/>
</dbReference>
<comment type="pathway">
    <text evidence="2">Lipid metabolism.</text>
</comment>
<name>A0A9N8HNN7_9STRA</name>
<evidence type="ECO:0000256" key="10">
    <source>
        <dbReference type="ARBA" id="ARBA00023098"/>
    </source>
</evidence>
<evidence type="ECO:0000256" key="4">
    <source>
        <dbReference type="ARBA" id="ARBA00022617"/>
    </source>
</evidence>
<keyword evidence="7 12" id="KW-1133">Transmembrane helix</keyword>
<reference evidence="14" key="1">
    <citation type="submission" date="2020-06" db="EMBL/GenBank/DDBJ databases">
        <authorList>
            <consortium name="Plant Systems Biology data submission"/>
        </authorList>
    </citation>
    <scope>NUCLEOTIDE SEQUENCE</scope>
    <source>
        <strain evidence="14">D6</strain>
    </source>
</reference>
<gene>
    <name evidence="14" type="ORF">SEMRO_1002_G229880.1</name>
</gene>
<keyword evidence="6" id="KW-0479">Metal-binding</keyword>
<comment type="similarity">
    <text evidence="3">Belongs to the fatty acid desaturase type 1 family.</text>
</comment>
<dbReference type="PROSITE" id="PS00191">
    <property type="entry name" value="CYTOCHROME_B5_1"/>
    <property type="match status" value="1"/>
</dbReference>
<evidence type="ECO:0000313" key="14">
    <source>
        <dbReference type="EMBL" id="CAB9519250.1"/>
    </source>
</evidence>
<keyword evidence="4" id="KW-0349">Heme</keyword>
<protein>
    <submittedName>
        <fullName evidence="14">Bifunctional delta 6-fatty acyl acetylenase/desaturase</fullName>
    </submittedName>
</protein>
<evidence type="ECO:0000256" key="12">
    <source>
        <dbReference type="SAM" id="Phobius"/>
    </source>
</evidence>
<dbReference type="PRINTS" id="PR00363">
    <property type="entry name" value="CYTOCHROMEB5"/>
</dbReference>
<comment type="caution">
    <text evidence="14">The sequence shown here is derived from an EMBL/GenBank/DDBJ whole genome shotgun (WGS) entry which is preliminary data.</text>
</comment>
<evidence type="ECO:0000256" key="8">
    <source>
        <dbReference type="ARBA" id="ARBA00023002"/>
    </source>
</evidence>
<dbReference type="GO" id="GO:0006629">
    <property type="term" value="P:lipid metabolic process"/>
    <property type="evidence" value="ECO:0007669"/>
    <property type="project" value="UniProtKB-KW"/>
</dbReference>
<proteinExistence type="inferred from homology"/>
<accession>A0A9N8HNN7</accession>
<keyword evidence="11 12" id="KW-0472">Membrane</keyword>
<dbReference type="InterPro" id="IPR036400">
    <property type="entry name" value="Cyt_B5-like_heme/steroid_sf"/>
</dbReference>
<evidence type="ECO:0000256" key="2">
    <source>
        <dbReference type="ARBA" id="ARBA00005189"/>
    </source>
</evidence>
<keyword evidence="10" id="KW-0443">Lipid metabolism</keyword>
<evidence type="ECO:0000256" key="5">
    <source>
        <dbReference type="ARBA" id="ARBA00022692"/>
    </source>
</evidence>
<dbReference type="GO" id="GO:0016717">
    <property type="term" value="F:oxidoreductase activity, acting on paired donors, with oxidation of a pair of donors resulting in the reduction of molecular oxygen to two molecules of water"/>
    <property type="evidence" value="ECO:0007669"/>
    <property type="project" value="TreeGrafter"/>
</dbReference>
<comment type="subcellular location">
    <subcellularLocation>
        <location evidence="1">Membrane</location>
        <topology evidence="1">Multi-pass membrane protein</topology>
    </subcellularLocation>
</comment>
<dbReference type="SUPFAM" id="SSF55856">
    <property type="entry name" value="Cytochrome b5-like heme/steroid binding domain"/>
    <property type="match status" value="1"/>
</dbReference>
<dbReference type="InterPro" id="IPR005804">
    <property type="entry name" value="FA_desaturase_dom"/>
</dbReference>
<evidence type="ECO:0000256" key="6">
    <source>
        <dbReference type="ARBA" id="ARBA00022723"/>
    </source>
</evidence>
<dbReference type="PANTHER" id="PTHR19353:SF30">
    <property type="entry name" value="DELTA 8-(E)-SPHINGOLIPID DESATURASE"/>
    <property type="match status" value="1"/>
</dbReference>
<dbReference type="FunFam" id="3.10.120.10:FF:000007">
    <property type="entry name" value="Sulfite oxidase, mitochondrial"/>
    <property type="match status" value="1"/>
</dbReference>
<dbReference type="GO" id="GO:0046872">
    <property type="term" value="F:metal ion binding"/>
    <property type="evidence" value="ECO:0007669"/>
    <property type="project" value="UniProtKB-KW"/>
</dbReference>
<dbReference type="GO" id="GO:0016020">
    <property type="term" value="C:membrane"/>
    <property type="evidence" value="ECO:0007669"/>
    <property type="project" value="UniProtKB-SubCell"/>
</dbReference>
<dbReference type="Gene3D" id="3.10.120.10">
    <property type="entry name" value="Cytochrome b5-like heme/steroid binding domain"/>
    <property type="match status" value="1"/>
</dbReference>
<keyword evidence="8" id="KW-0560">Oxidoreductase</keyword>
<sequence length="533" mass="61290">MARRANNKDTLSSGNTVQVVLASATALLVGYLMTYPTKEETKTEYPAVNKDKTLIWREDRGISKLVPLHPRGADDPTILKKYTMAEVAKRDSPAEAWIVIDERVYDITNFVAKHPGGEKVLYNMAGKDCTDAFANYHSAAIYKKWLPPYLIGQVTDVPVYPHVQDFRDIRQELMRRGLFETNPVYYYKLYAWFATLFVSSLYLTLQCQSTAAHMLGATLMGMFWQQLAGWGHDIGHSSISHNFQYDNLVGSTIGSAVLGISVGWWKRSHNTHHVVCNSIENDPDIQHMPFMAVTPEIMKEPFWSSYHDKVIFVDAAARFFIRHQHWFFLAIMAAGRFNLYAQSWILLLTTINRKDAIVMYYRVHEMISLTFFALWVIAVVCSLPTWLEAAGWIIISHGVSGLLHLQITLSHFSMDTYHGNAYNDASDEWYTMQIKTTLNVDCYDWMDWFHVGLQYQIEHHLYPTLPRHNLPIAKQMVEQVCKKHGIQYNETTFFQGVIKTILCLRETAMEARKGKFDYRTSTSHIRDLLNANG</sequence>
<evidence type="ECO:0000256" key="7">
    <source>
        <dbReference type="ARBA" id="ARBA00022989"/>
    </source>
</evidence>
<dbReference type="AlphaFoldDB" id="A0A9N8HNN7"/>
<keyword evidence="9" id="KW-0408">Iron</keyword>
<dbReference type="CDD" id="cd03506">
    <property type="entry name" value="Delta6-FADS-like"/>
    <property type="match status" value="1"/>
</dbReference>
<evidence type="ECO:0000259" key="13">
    <source>
        <dbReference type="PROSITE" id="PS50255"/>
    </source>
</evidence>
<dbReference type="SMART" id="SM01117">
    <property type="entry name" value="Cyt-b5"/>
    <property type="match status" value="1"/>
</dbReference>
<evidence type="ECO:0000256" key="9">
    <source>
        <dbReference type="ARBA" id="ARBA00023004"/>
    </source>
</evidence>
<feature type="transmembrane region" description="Helical" evidence="12">
    <location>
        <begin position="367"/>
        <end position="387"/>
    </location>
</feature>
<dbReference type="Proteomes" id="UP001153069">
    <property type="component" value="Unassembled WGS sequence"/>
</dbReference>
<evidence type="ECO:0000256" key="11">
    <source>
        <dbReference type="ARBA" id="ARBA00023136"/>
    </source>
</evidence>
<dbReference type="InterPro" id="IPR012171">
    <property type="entry name" value="Fatty_acid_desaturase"/>
</dbReference>